<feature type="transmembrane region" description="Helical" evidence="1">
    <location>
        <begin position="134"/>
        <end position="153"/>
    </location>
</feature>
<feature type="transmembrane region" description="Helical" evidence="1">
    <location>
        <begin position="219"/>
        <end position="238"/>
    </location>
</feature>
<evidence type="ECO:0000313" key="3">
    <source>
        <dbReference type="Proteomes" id="UP000295668"/>
    </source>
</evidence>
<keyword evidence="1" id="KW-0472">Membrane</keyword>
<keyword evidence="1" id="KW-0812">Transmembrane</keyword>
<dbReference type="OrthoDB" id="671850at2"/>
<gene>
    <name evidence="2" type="ORF">EZJ43_03505</name>
</gene>
<name>A0A4R5MNG6_9SPHI</name>
<keyword evidence="3" id="KW-1185">Reference proteome</keyword>
<comment type="caution">
    <text evidence="2">The sequence shown here is derived from an EMBL/GenBank/DDBJ whole genome shotgun (WGS) entry which is preliminary data.</text>
</comment>
<evidence type="ECO:0000313" key="2">
    <source>
        <dbReference type="EMBL" id="TDG37198.1"/>
    </source>
</evidence>
<dbReference type="Proteomes" id="UP000295668">
    <property type="component" value="Unassembled WGS sequence"/>
</dbReference>
<protein>
    <submittedName>
        <fullName evidence="2">DUF393 domain-containing protein</fullName>
    </submittedName>
</protein>
<keyword evidence="1" id="KW-1133">Transmembrane helix</keyword>
<sequence>MNLLENHTILYDEDCPMCHVYTGAFIKFGWLPKNGREAYQNMPDHVCKLIDHQRAVNEIALVNTVNGEVTYGISSLFKIIANALPVFKPLFRFAPFIWFMKKIYAFVSYNRKVIIPAKIKENVLQPSFSLKYRLAYLTFAWLITSIILTKYTAMLTNFVPIGNSYREYLICGGQMVFQAAIIIFYKKDKLWDYLGNMMTVSLAGALILIPALIVNHFLIINTVFYLLFFLFTAGLMLLEHIRRCKILDLGWLMSITWVTYRLIVLVLILL</sequence>
<feature type="transmembrane region" description="Helical" evidence="1">
    <location>
        <begin position="250"/>
        <end position="269"/>
    </location>
</feature>
<reference evidence="2 3" key="1">
    <citation type="submission" date="2019-02" db="EMBL/GenBank/DDBJ databases">
        <title>Pedobacter sp. nov., a novel speices isolated from soil of pinguins habitat in Antarcitica.</title>
        <authorList>
            <person name="He R.-H."/>
        </authorList>
    </citation>
    <scope>NUCLEOTIDE SEQUENCE [LARGE SCALE GENOMIC DNA]</scope>
    <source>
        <strain evidence="2 3">E01020</strain>
    </source>
</reference>
<dbReference type="RefSeq" id="WP_133261290.1">
    <property type="nucleotide sequence ID" value="NZ_SJCY01000002.1"/>
</dbReference>
<feature type="transmembrane region" description="Helical" evidence="1">
    <location>
        <begin position="193"/>
        <end position="213"/>
    </location>
</feature>
<proteinExistence type="predicted"/>
<accession>A0A4R5MNG6</accession>
<dbReference type="EMBL" id="SJCY01000002">
    <property type="protein sequence ID" value="TDG37198.1"/>
    <property type="molecule type" value="Genomic_DNA"/>
</dbReference>
<feature type="transmembrane region" description="Helical" evidence="1">
    <location>
        <begin position="165"/>
        <end position="186"/>
    </location>
</feature>
<evidence type="ECO:0000256" key="1">
    <source>
        <dbReference type="SAM" id="Phobius"/>
    </source>
</evidence>
<dbReference type="AlphaFoldDB" id="A0A4R5MNG6"/>
<organism evidence="2 3">
    <name type="scientific">Pedobacter changchengzhani</name>
    <dbReference type="NCBI Taxonomy" id="2529274"/>
    <lineage>
        <taxon>Bacteria</taxon>
        <taxon>Pseudomonadati</taxon>
        <taxon>Bacteroidota</taxon>
        <taxon>Sphingobacteriia</taxon>
        <taxon>Sphingobacteriales</taxon>
        <taxon>Sphingobacteriaceae</taxon>
        <taxon>Pedobacter</taxon>
    </lineage>
</organism>